<keyword evidence="3" id="KW-0804">Transcription</keyword>
<protein>
    <submittedName>
        <fullName evidence="7">Helix-turn-helix domain-containing protein</fullName>
    </submittedName>
</protein>
<comment type="caution">
    <text evidence="7">The sequence shown here is derived from an EMBL/GenBank/DDBJ whole genome shotgun (WGS) entry which is preliminary data.</text>
</comment>
<name>A0ABU7KB87_9ACTN</name>
<dbReference type="InterPro" id="IPR009057">
    <property type="entry name" value="Homeodomain-like_sf"/>
</dbReference>
<feature type="DNA-binding region" description="H-T-H motif" evidence="4">
    <location>
        <begin position="44"/>
        <end position="63"/>
    </location>
</feature>
<proteinExistence type="predicted"/>
<dbReference type="SUPFAM" id="SSF46689">
    <property type="entry name" value="Homeodomain-like"/>
    <property type="match status" value="1"/>
</dbReference>
<feature type="region of interest" description="Disordered" evidence="5">
    <location>
        <begin position="1"/>
        <end position="20"/>
    </location>
</feature>
<evidence type="ECO:0000256" key="1">
    <source>
        <dbReference type="ARBA" id="ARBA00023015"/>
    </source>
</evidence>
<dbReference type="Proteomes" id="UP001356095">
    <property type="component" value="Unassembled WGS sequence"/>
</dbReference>
<dbReference type="Pfam" id="PF00440">
    <property type="entry name" value="TetR_N"/>
    <property type="match status" value="1"/>
</dbReference>
<reference evidence="7 8" key="1">
    <citation type="submission" date="2023-08" db="EMBL/GenBank/DDBJ databases">
        <authorList>
            <person name="Girao M."/>
            <person name="Carvalho M.F."/>
        </authorList>
    </citation>
    <scope>NUCLEOTIDE SEQUENCE [LARGE SCALE GENOMIC DNA]</scope>
    <source>
        <strain evidence="7 8">CT-R113</strain>
    </source>
</reference>
<evidence type="ECO:0000313" key="8">
    <source>
        <dbReference type="Proteomes" id="UP001356095"/>
    </source>
</evidence>
<sequence>MTKDAPDAAPSRPNLRERQKWRTRADISQVALELFEERGVEHTTVDDIVDRAEVSPRTFFRHFATKEDAALLIHHDFDVALRRHLHRGDRNSPLSTLCGVYSRVLADYGRGEGEAAQQMLRVRALMLNSPALHTAGLRLDTRRAQELLEHFLAEGEWTAHRELQVRMAVETTAAAVRVTLKIWNDLYNSATPADAAELFDQALNSAGIVPGANG</sequence>
<evidence type="ECO:0000313" key="7">
    <source>
        <dbReference type="EMBL" id="MEE2039506.1"/>
    </source>
</evidence>
<keyword evidence="1" id="KW-0805">Transcription regulation</keyword>
<evidence type="ECO:0000256" key="2">
    <source>
        <dbReference type="ARBA" id="ARBA00023125"/>
    </source>
</evidence>
<accession>A0ABU7KB87</accession>
<gene>
    <name evidence="7" type="ORF">Q8791_19990</name>
</gene>
<feature type="domain" description="HTH tetR-type" evidence="6">
    <location>
        <begin position="21"/>
        <end position="81"/>
    </location>
</feature>
<dbReference type="PRINTS" id="PR00455">
    <property type="entry name" value="HTHTETR"/>
</dbReference>
<evidence type="ECO:0000259" key="6">
    <source>
        <dbReference type="PROSITE" id="PS50977"/>
    </source>
</evidence>
<evidence type="ECO:0000256" key="5">
    <source>
        <dbReference type="SAM" id="MobiDB-lite"/>
    </source>
</evidence>
<keyword evidence="2 4" id="KW-0238">DNA-binding</keyword>
<dbReference type="EMBL" id="JAUZMY010000020">
    <property type="protein sequence ID" value="MEE2039506.1"/>
    <property type="molecule type" value="Genomic_DNA"/>
</dbReference>
<evidence type="ECO:0000256" key="3">
    <source>
        <dbReference type="ARBA" id="ARBA00023163"/>
    </source>
</evidence>
<evidence type="ECO:0000256" key="4">
    <source>
        <dbReference type="PROSITE-ProRule" id="PRU00335"/>
    </source>
</evidence>
<dbReference type="RefSeq" id="WP_330093278.1">
    <property type="nucleotide sequence ID" value="NZ_JAUZMY010000020.1"/>
</dbReference>
<dbReference type="InterPro" id="IPR050109">
    <property type="entry name" value="HTH-type_TetR-like_transc_reg"/>
</dbReference>
<keyword evidence="8" id="KW-1185">Reference proteome</keyword>
<dbReference type="PANTHER" id="PTHR30055:SF238">
    <property type="entry name" value="MYCOFACTOCIN BIOSYNTHESIS TRANSCRIPTIONAL REGULATOR MFTR-RELATED"/>
    <property type="match status" value="1"/>
</dbReference>
<organism evidence="7 8">
    <name type="scientific">Nocardiopsis codii</name>
    <dbReference type="NCBI Taxonomy" id="3065942"/>
    <lineage>
        <taxon>Bacteria</taxon>
        <taxon>Bacillati</taxon>
        <taxon>Actinomycetota</taxon>
        <taxon>Actinomycetes</taxon>
        <taxon>Streptosporangiales</taxon>
        <taxon>Nocardiopsidaceae</taxon>
        <taxon>Nocardiopsis</taxon>
    </lineage>
</organism>
<dbReference type="Gene3D" id="1.10.357.10">
    <property type="entry name" value="Tetracycline Repressor, domain 2"/>
    <property type="match status" value="1"/>
</dbReference>
<dbReference type="InterPro" id="IPR001647">
    <property type="entry name" value="HTH_TetR"/>
</dbReference>
<dbReference type="PANTHER" id="PTHR30055">
    <property type="entry name" value="HTH-TYPE TRANSCRIPTIONAL REGULATOR RUTR"/>
    <property type="match status" value="1"/>
</dbReference>
<dbReference type="PROSITE" id="PS50977">
    <property type="entry name" value="HTH_TETR_2"/>
    <property type="match status" value="1"/>
</dbReference>